<evidence type="ECO:0000313" key="2">
    <source>
        <dbReference type="EMBL" id="KAJ8445205.1"/>
    </source>
</evidence>
<sequence length="552" mass="61048">MRSKKREDRGEREARMQEGGRLHVHGKPILFQCSEASSEVEKLLKGTMDDYVSRERGKRRTLQKDMQMSNNTRDKVGIFTKLYTLLVVSGLLFPRCTGGVAWDLISMVEDVKSIAEYNWAEATWMFLMKAIEEVRDDGWVHLYKGKKYDTRLVVAAIYDNQVGTLTTEASVVFEEINVVLEVREEERVKDVVRAFIDTDEYKGYVEDAEAVISLEVRLRRVRDVLRKEKEAHAATKKELAATKKKLAELRAMIQAGDGKANVDGEEVQAGDERVVEPRDDSVSLIHHSEADDGVVRLSPHVGSAEAIHEEGKLEACDASLGDTELRSDDVQSMMDVGHGTSDDVLVGESALEVVVLGSPAAGSERRDTTSAGRIGRIAHQWYPSPLQSSHYLNPDRAVGKGKRKCAKFYTSRKRSRKEGQHEGEIEGVIMKAIHGKVLGNAEGGEPDGGLGKLLQLAMLSIKVREEDVGVGHTHSPVAVGSSYNDQGSPMTKRNAEMISLGSNIYEASEEELNPDAIVRVGPTVVEGVERNVVDVVEVTTSRMETCMDEQAI</sequence>
<dbReference type="Proteomes" id="UP001153076">
    <property type="component" value="Unassembled WGS sequence"/>
</dbReference>
<dbReference type="AlphaFoldDB" id="A0A9Q1KKE2"/>
<comment type="caution">
    <text evidence="2">The sequence shown here is derived from an EMBL/GenBank/DDBJ whole genome shotgun (WGS) entry which is preliminary data.</text>
</comment>
<name>A0A9Q1KKE2_9CARY</name>
<keyword evidence="3" id="KW-1185">Reference proteome</keyword>
<feature type="coiled-coil region" evidence="1">
    <location>
        <begin position="225"/>
        <end position="252"/>
    </location>
</feature>
<reference evidence="2" key="1">
    <citation type="submission" date="2022-04" db="EMBL/GenBank/DDBJ databases">
        <title>Carnegiea gigantea Genome sequencing and assembly v2.</title>
        <authorList>
            <person name="Copetti D."/>
            <person name="Sanderson M.J."/>
            <person name="Burquez A."/>
            <person name="Wojciechowski M.F."/>
        </authorList>
    </citation>
    <scope>NUCLEOTIDE SEQUENCE</scope>
    <source>
        <strain evidence="2">SGP5-SGP5p</strain>
        <tissue evidence="2">Aerial part</tissue>
    </source>
</reference>
<gene>
    <name evidence="2" type="ORF">Cgig2_024411</name>
</gene>
<accession>A0A9Q1KKE2</accession>
<protein>
    <submittedName>
        <fullName evidence="2">Uncharacterized protein</fullName>
    </submittedName>
</protein>
<evidence type="ECO:0000256" key="1">
    <source>
        <dbReference type="SAM" id="Coils"/>
    </source>
</evidence>
<evidence type="ECO:0000313" key="3">
    <source>
        <dbReference type="Proteomes" id="UP001153076"/>
    </source>
</evidence>
<organism evidence="2 3">
    <name type="scientific">Carnegiea gigantea</name>
    <dbReference type="NCBI Taxonomy" id="171969"/>
    <lineage>
        <taxon>Eukaryota</taxon>
        <taxon>Viridiplantae</taxon>
        <taxon>Streptophyta</taxon>
        <taxon>Embryophyta</taxon>
        <taxon>Tracheophyta</taxon>
        <taxon>Spermatophyta</taxon>
        <taxon>Magnoliopsida</taxon>
        <taxon>eudicotyledons</taxon>
        <taxon>Gunneridae</taxon>
        <taxon>Pentapetalae</taxon>
        <taxon>Caryophyllales</taxon>
        <taxon>Cactineae</taxon>
        <taxon>Cactaceae</taxon>
        <taxon>Cactoideae</taxon>
        <taxon>Echinocereeae</taxon>
        <taxon>Carnegiea</taxon>
    </lineage>
</organism>
<dbReference type="EMBL" id="JAKOGI010000079">
    <property type="protein sequence ID" value="KAJ8445205.1"/>
    <property type="molecule type" value="Genomic_DNA"/>
</dbReference>
<keyword evidence="1" id="KW-0175">Coiled coil</keyword>
<proteinExistence type="predicted"/>